<keyword evidence="1" id="KW-0472">Membrane</keyword>
<dbReference type="RefSeq" id="WP_263124639.1">
    <property type="nucleotide sequence ID" value="NZ_CP106753.1"/>
</dbReference>
<evidence type="ECO:0000256" key="1">
    <source>
        <dbReference type="SAM" id="Phobius"/>
    </source>
</evidence>
<keyword evidence="1" id="KW-1133">Transmembrane helix</keyword>
<organism evidence="2 3">
    <name type="scientific">Chitiniphilus purpureus</name>
    <dbReference type="NCBI Taxonomy" id="2981137"/>
    <lineage>
        <taxon>Bacteria</taxon>
        <taxon>Pseudomonadati</taxon>
        <taxon>Pseudomonadota</taxon>
        <taxon>Betaproteobacteria</taxon>
        <taxon>Neisseriales</taxon>
        <taxon>Chitinibacteraceae</taxon>
        <taxon>Chitiniphilus</taxon>
    </lineage>
</organism>
<keyword evidence="1" id="KW-0812">Transmembrane</keyword>
<proteinExistence type="predicted"/>
<feature type="transmembrane region" description="Helical" evidence="1">
    <location>
        <begin position="35"/>
        <end position="56"/>
    </location>
</feature>
<evidence type="ECO:0000313" key="3">
    <source>
        <dbReference type="Proteomes" id="UP001061302"/>
    </source>
</evidence>
<sequence length="59" mass="6351">MSESSRFGLEAIEAERAKIAAAREAARSPQNGRSAARLAALANLPWVIALLVWLAAKYL</sequence>
<keyword evidence="3" id="KW-1185">Reference proteome</keyword>
<evidence type="ECO:0000313" key="2">
    <source>
        <dbReference type="EMBL" id="UXY15236.1"/>
    </source>
</evidence>
<protein>
    <submittedName>
        <fullName evidence="2">Uncharacterized protein</fullName>
    </submittedName>
</protein>
<accession>A0ABY6DP27</accession>
<dbReference type="EMBL" id="CP106753">
    <property type="protein sequence ID" value="UXY15236.1"/>
    <property type="molecule type" value="Genomic_DNA"/>
</dbReference>
<reference evidence="2" key="1">
    <citation type="submission" date="2022-10" db="EMBL/GenBank/DDBJ databases">
        <title>Chitiniphilus purpureus sp. nov., a novel chitin-degrading bacterium isolated from crawfish pond sediment.</title>
        <authorList>
            <person name="Li K."/>
        </authorList>
    </citation>
    <scope>NUCLEOTIDE SEQUENCE</scope>
    <source>
        <strain evidence="2">CD1</strain>
    </source>
</reference>
<gene>
    <name evidence="2" type="ORF">N8I74_18285</name>
</gene>
<name>A0ABY6DP27_9NEIS</name>
<dbReference type="Proteomes" id="UP001061302">
    <property type="component" value="Chromosome"/>
</dbReference>